<dbReference type="Pfam" id="PF08867">
    <property type="entry name" value="FRG"/>
    <property type="match status" value="1"/>
</dbReference>
<dbReference type="InterPro" id="IPR014966">
    <property type="entry name" value="FRG-dom"/>
</dbReference>
<keyword evidence="3" id="KW-1185">Reference proteome</keyword>
<dbReference type="AlphaFoldDB" id="A0A2S4A156"/>
<evidence type="ECO:0000259" key="1">
    <source>
        <dbReference type="SMART" id="SM00901"/>
    </source>
</evidence>
<protein>
    <recommendedName>
        <fullName evidence="1">FRG domain-containing protein</fullName>
    </recommendedName>
</protein>
<organism evidence="2 3">
    <name type="scientific">Arthrobacter glacialis</name>
    <dbReference type="NCBI Taxonomy" id="1664"/>
    <lineage>
        <taxon>Bacteria</taxon>
        <taxon>Bacillati</taxon>
        <taxon>Actinomycetota</taxon>
        <taxon>Actinomycetes</taxon>
        <taxon>Micrococcales</taxon>
        <taxon>Micrococcaceae</taxon>
        <taxon>Arthrobacter</taxon>
    </lineage>
</organism>
<dbReference type="EMBL" id="PPXC01000001">
    <property type="protein sequence ID" value="POH75168.1"/>
    <property type="molecule type" value="Genomic_DNA"/>
</dbReference>
<gene>
    <name evidence="2" type="ORF">CVS27_00720</name>
</gene>
<evidence type="ECO:0000313" key="3">
    <source>
        <dbReference type="Proteomes" id="UP000237061"/>
    </source>
</evidence>
<accession>A0A2S4A156</accession>
<sequence length="322" mass="35937">MTVKLPRLVDSGGFKIKDKSFYVASDAEDNIQRIGSVPELLAAIKKVKGTTKRELWFRGHRQWSWRLEPTFFRDTERYPKFSKEEIKAGNTIGQMEFELGNLEATLQVVKKVVEDRGHKTVSNSEVLLLAQHYGVDTPLLDWTTSPLVAAWFALNKASKLDPTNPPVLWLLDPQFVNTGAFYSIPPRLEDGAGVDIEELFPLLHLSAKAMKQDDTPMEFPVALFSNSDFTSRIGRQSGKFTYSGPARLFRNVATGGATLGNNGERPFAPLLLDVKRAPSMMRELDILGVNEETVYGGRSIDESIEKELKDAGLRRNGKPVGP</sequence>
<reference evidence="2 3" key="1">
    <citation type="submission" date="2018-01" db="EMBL/GenBank/DDBJ databases">
        <title>Arthrobacter sp. nov., from glaciers in China.</title>
        <authorList>
            <person name="Liu Q."/>
            <person name="Xin Y.-H."/>
        </authorList>
    </citation>
    <scope>NUCLEOTIDE SEQUENCE [LARGE SCALE GENOMIC DNA]</scope>
    <source>
        <strain evidence="2 3">HLT2-12-2</strain>
    </source>
</reference>
<dbReference type="Proteomes" id="UP000237061">
    <property type="component" value="Unassembled WGS sequence"/>
</dbReference>
<name>A0A2S4A156_ARTGL</name>
<dbReference type="RefSeq" id="WP_103463827.1">
    <property type="nucleotide sequence ID" value="NZ_PPXC01000001.1"/>
</dbReference>
<feature type="domain" description="FRG" evidence="1">
    <location>
        <begin position="51"/>
        <end position="169"/>
    </location>
</feature>
<comment type="caution">
    <text evidence="2">The sequence shown here is derived from an EMBL/GenBank/DDBJ whole genome shotgun (WGS) entry which is preliminary data.</text>
</comment>
<proteinExistence type="predicted"/>
<evidence type="ECO:0000313" key="2">
    <source>
        <dbReference type="EMBL" id="POH75168.1"/>
    </source>
</evidence>
<dbReference type="SMART" id="SM00901">
    <property type="entry name" value="FRG"/>
    <property type="match status" value="1"/>
</dbReference>